<proteinExistence type="predicted"/>
<reference evidence="1 2" key="1">
    <citation type="submission" date="2020-01" db="EMBL/GenBank/DDBJ databases">
        <title>Insect and environment-associated Actinomycetes.</title>
        <authorList>
            <person name="Currrie C."/>
            <person name="Chevrette M."/>
            <person name="Carlson C."/>
            <person name="Stubbendieck R."/>
            <person name="Wendt-Pienkowski E."/>
        </authorList>
    </citation>
    <scope>NUCLEOTIDE SEQUENCE [LARGE SCALE GENOMIC DNA]</scope>
    <source>
        <strain evidence="1 2">SID7739</strain>
    </source>
</reference>
<dbReference type="AlphaFoldDB" id="A0A6G3T7Q1"/>
<evidence type="ECO:0000313" key="1">
    <source>
        <dbReference type="EMBL" id="NEC32465.1"/>
    </source>
</evidence>
<accession>A0A6G3T7Q1</accession>
<protein>
    <submittedName>
        <fullName evidence="1">Uncharacterized protein</fullName>
    </submittedName>
</protein>
<dbReference type="EMBL" id="JAAGMQ010000139">
    <property type="protein sequence ID" value="NEC32465.1"/>
    <property type="molecule type" value="Genomic_DNA"/>
</dbReference>
<organism evidence="1 2">
    <name type="scientific">Streptomyces rubrogriseus</name>
    <dbReference type="NCBI Taxonomy" id="194673"/>
    <lineage>
        <taxon>Bacteria</taxon>
        <taxon>Bacillati</taxon>
        <taxon>Actinomycetota</taxon>
        <taxon>Actinomycetes</taxon>
        <taxon>Kitasatosporales</taxon>
        <taxon>Streptomycetaceae</taxon>
        <taxon>Streptomyces</taxon>
        <taxon>Streptomyces violaceoruber group</taxon>
    </lineage>
</organism>
<dbReference type="Proteomes" id="UP000475666">
    <property type="component" value="Unassembled WGS sequence"/>
</dbReference>
<sequence>MAAGSVTSFEVAGVSIVLEAVDETVETALAIRLMMPERPVIDATTRDLVSHLRVLMAEELGFDENPAVQALFREGYRVLDLTRRPTEQSPHFHAYQYMRDLGSLTRRFADVYRATRRKDQNDG</sequence>
<comment type="caution">
    <text evidence="1">The sequence shown here is derived from an EMBL/GenBank/DDBJ whole genome shotgun (WGS) entry which is preliminary data.</text>
</comment>
<dbReference type="RefSeq" id="WP_148315135.1">
    <property type="nucleotide sequence ID" value="NZ_JAAGMQ010000139.1"/>
</dbReference>
<evidence type="ECO:0000313" key="2">
    <source>
        <dbReference type="Proteomes" id="UP000475666"/>
    </source>
</evidence>
<gene>
    <name evidence="1" type="ORF">G3I66_04615</name>
</gene>
<name>A0A6G3T7Q1_9ACTN</name>